<gene>
    <name evidence="2" type="ORF">ACFFGT_17150</name>
</gene>
<keyword evidence="1" id="KW-1133">Transmembrane helix</keyword>
<dbReference type="Proteomes" id="UP001589828">
    <property type="component" value="Unassembled WGS sequence"/>
</dbReference>
<reference evidence="2 3" key="1">
    <citation type="submission" date="2024-09" db="EMBL/GenBank/DDBJ databases">
        <authorList>
            <person name="Sun Q."/>
            <person name="Mori K."/>
        </authorList>
    </citation>
    <scope>NUCLEOTIDE SEQUENCE [LARGE SCALE GENOMIC DNA]</scope>
    <source>
        <strain evidence="2 3">NCAIM B.02415</strain>
    </source>
</reference>
<protein>
    <recommendedName>
        <fullName evidence="4">DUF304 domain-containing protein</fullName>
    </recommendedName>
</protein>
<evidence type="ECO:0000313" key="3">
    <source>
        <dbReference type="Proteomes" id="UP001589828"/>
    </source>
</evidence>
<sequence length="141" mass="16335">MRLITFKYSKSLWVFGIITPSFLTVICVVRVNKNNWPELLPVITALLFVIVSFCKRCFTYDLRDKIALQLDDEKLVSYIDNKVIYWSEVRSVGYKKVRGGIRIMIRVNRHNIFEETVIISTAHIEGDDQVIYNAIAGFVNS</sequence>
<organism evidence="2 3">
    <name type="scientific">Mucilaginibacter angelicae</name>
    <dbReference type="NCBI Taxonomy" id="869718"/>
    <lineage>
        <taxon>Bacteria</taxon>
        <taxon>Pseudomonadati</taxon>
        <taxon>Bacteroidota</taxon>
        <taxon>Sphingobacteriia</taxon>
        <taxon>Sphingobacteriales</taxon>
        <taxon>Sphingobacteriaceae</taxon>
        <taxon>Mucilaginibacter</taxon>
    </lineage>
</organism>
<proteinExistence type="predicted"/>
<keyword evidence="1" id="KW-0812">Transmembrane</keyword>
<dbReference type="RefSeq" id="WP_377023756.1">
    <property type="nucleotide sequence ID" value="NZ_JBHLTS010000023.1"/>
</dbReference>
<keyword evidence="1" id="KW-0472">Membrane</keyword>
<feature type="transmembrane region" description="Helical" evidence="1">
    <location>
        <begin position="39"/>
        <end position="58"/>
    </location>
</feature>
<comment type="caution">
    <text evidence="2">The sequence shown here is derived from an EMBL/GenBank/DDBJ whole genome shotgun (WGS) entry which is preliminary data.</text>
</comment>
<evidence type="ECO:0008006" key="4">
    <source>
        <dbReference type="Google" id="ProtNLM"/>
    </source>
</evidence>
<keyword evidence="3" id="KW-1185">Reference proteome</keyword>
<evidence type="ECO:0000256" key="1">
    <source>
        <dbReference type="SAM" id="Phobius"/>
    </source>
</evidence>
<evidence type="ECO:0000313" key="2">
    <source>
        <dbReference type="EMBL" id="MFC0515954.1"/>
    </source>
</evidence>
<feature type="transmembrane region" description="Helical" evidence="1">
    <location>
        <begin position="12"/>
        <end position="33"/>
    </location>
</feature>
<name>A0ABV6L8Y8_9SPHI</name>
<dbReference type="EMBL" id="JBHLTS010000023">
    <property type="protein sequence ID" value="MFC0515954.1"/>
    <property type="molecule type" value="Genomic_DNA"/>
</dbReference>
<accession>A0ABV6L8Y8</accession>